<dbReference type="GO" id="GO:0005846">
    <property type="term" value="C:nuclear cap binding complex"/>
    <property type="evidence" value="ECO:0007669"/>
    <property type="project" value="InterPro"/>
</dbReference>
<dbReference type="SUPFAM" id="SSF48371">
    <property type="entry name" value="ARM repeat"/>
    <property type="match status" value="3"/>
</dbReference>
<dbReference type="GO" id="GO:0005634">
    <property type="term" value="C:nucleus"/>
    <property type="evidence" value="ECO:0007669"/>
    <property type="project" value="UniProtKB-SubCell"/>
</dbReference>
<dbReference type="GO" id="GO:0000184">
    <property type="term" value="P:nuclear-transcribed mRNA catabolic process, nonsense-mediated decay"/>
    <property type="evidence" value="ECO:0007669"/>
    <property type="project" value="TreeGrafter"/>
</dbReference>
<evidence type="ECO:0000256" key="5">
    <source>
        <dbReference type="ARBA" id="ARBA00023042"/>
    </source>
</evidence>
<accession>A0A914YD83</accession>
<dbReference type="GO" id="GO:0008380">
    <property type="term" value="P:RNA splicing"/>
    <property type="evidence" value="ECO:0007669"/>
    <property type="project" value="UniProtKB-KW"/>
</dbReference>
<keyword evidence="6" id="KW-0508">mRNA splicing</keyword>
<evidence type="ECO:0000313" key="11">
    <source>
        <dbReference type="Proteomes" id="UP000887577"/>
    </source>
</evidence>
<dbReference type="PANTHER" id="PTHR12412">
    <property type="entry name" value="CAP BINDING PROTEIN"/>
    <property type="match status" value="1"/>
</dbReference>
<dbReference type="WBParaSite" id="PSU_v2.g15414.t1">
    <property type="protein sequence ID" value="PSU_v2.g15414.t1"/>
    <property type="gene ID" value="PSU_v2.g15414"/>
</dbReference>
<dbReference type="GO" id="GO:0006406">
    <property type="term" value="P:mRNA export from nucleus"/>
    <property type="evidence" value="ECO:0007669"/>
    <property type="project" value="InterPro"/>
</dbReference>
<evidence type="ECO:0000256" key="7">
    <source>
        <dbReference type="ARBA" id="ARBA00023242"/>
    </source>
</evidence>
<dbReference type="GO" id="GO:0006370">
    <property type="term" value="P:7-methylguanosine mRNA capping"/>
    <property type="evidence" value="ECO:0007669"/>
    <property type="project" value="UniProtKB-KW"/>
</dbReference>
<evidence type="ECO:0000256" key="1">
    <source>
        <dbReference type="ARBA" id="ARBA00004123"/>
    </source>
</evidence>
<dbReference type="GO" id="GO:0000339">
    <property type="term" value="F:RNA cap binding"/>
    <property type="evidence" value="ECO:0007669"/>
    <property type="project" value="InterPro"/>
</dbReference>
<dbReference type="InterPro" id="IPR027159">
    <property type="entry name" value="CBP80"/>
</dbReference>
<evidence type="ECO:0000256" key="3">
    <source>
        <dbReference type="ARBA" id="ARBA00019879"/>
    </source>
</evidence>
<dbReference type="SMART" id="SM00543">
    <property type="entry name" value="MIF4G"/>
    <property type="match status" value="1"/>
</dbReference>
<feature type="region of interest" description="Disordered" evidence="9">
    <location>
        <begin position="1"/>
        <end position="58"/>
    </location>
</feature>
<evidence type="ECO:0000313" key="12">
    <source>
        <dbReference type="WBParaSite" id="PSU_v2.g15414.t1"/>
    </source>
</evidence>
<sequence length="851" mass="98108">MEESMEVASAEAIPVQEPIPEQNAADDKVVPASSAVPESSGASGMKRAAPRDDDPYGRKKICAPGNNMSDELEELMANIGDNSERNIVETLESLRGTLAENLETQEPLIINIFARCIKFKPEKLTIYSTLAGLVNVNSPNFGKELINRIIVELNSSLAEGKFDIALRIITFVADLSNTGIITLETVANFLNQLLEFVSTENLQTDFFVYTVLHTLPWIGRNFYLNAPEPLNSILDKVSNYVGKRKKHHLKSLQVWTGKLEQEQEDYIDSLWNQILQLRQDDWNEEHILRVGIAFKNVLNESQKHDLPEVIIPEYNENTNYPLPRIVFRLFTQEDCTDVEAPLPSANSIERFLVEEDLNWIISNNYLNWRVCGRELLAYYRGDSIPLEHCIVEVIFGQFFRLPESPYMELFYGALLIELCRKSANRFPAILAHATQTLYSRTEHMQLVCVERFASWFSYHLSNFQFRWSWGQWSDCVNLHDLSPKYVFVRETIEKCMRLSFYKKVCEILPEDFVALLPQEPVFKFVVDNVSHPAHEESKLFALKLRNKVSPEEIILAVKRNEDEVKDGECVFDPDLVAIFTGTLLKLANQTFSHTFAALNKYHNAFIEFVKYADIMQPVLLRTIHECWGNHIQFIILIIDKLLKMQVFDPHIIIAWVFSGDLKDEIGRSWVWEVLNIAVTRASKQYYLHKEAKDQLQRTYDKKVSKLESLKKSAPGGDDSLFEGEEMDIIDEEEDIDTSKTPDARLAALSDELNKAVIAHDKASDDLRNVVLDVCHKFALAITENLYASEEEGVPFDTPFYRFLIGRFREVLILHWREIFLYWKDVESELLNSSAIDDRIREIFVEFRALKY</sequence>
<evidence type="ECO:0000256" key="4">
    <source>
        <dbReference type="ARBA" id="ARBA00022664"/>
    </source>
</evidence>
<evidence type="ECO:0000256" key="9">
    <source>
        <dbReference type="SAM" id="MobiDB-lite"/>
    </source>
</evidence>
<name>A0A914YD83_9BILA</name>
<dbReference type="GO" id="GO:0003729">
    <property type="term" value="F:mRNA binding"/>
    <property type="evidence" value="ECO:0007669"/>
    <property type="project" value="TreeGrafter"/>
</dbReference>
<organism evidence="11 12">
    <name type="scientific">Panagrolaimus superbus</name>
    <dbReference type="NCBI Taxonomy" id="310955"/>
    <lineage>
        <taxon>Eukaryota</taxon>
        <taxon>Metazoa</taxon>
        <taxon>Ecdysozoa</taxon>
        <taxon>Nematoda</taxon>
        <taxon>Chromadorea</taxon>
        <taxon>Rhabditida</taxon>
        <taxon>Tylenchina</taxon>
        <taxon>Panagrolaimomorpha</taxon>
        <taxon>Panagrolaimoidea</taxon>
        <taxon>Panagrolaimidae</taxon>
        <taxon>Panagrolaimus</taxon>
    </lineage>
</organism>
<dbReference type="InterPro" id="IPR015172">
    <property type="entry name" value="MIF4G-like_typ-1"/>
</dbReference>
<evidence type="ECO:0000256" key="6">
    <source>
        <dbReference type="ARBA" id="ARBA00023187"/>
    </source>
</evidence>
<feature type="domain" description="MIF4G" evidence="10">
    <location>
        <begin position="69"/>
        <end position="278"/>
    </location>
</feature>
<dbReference type="InterPro" id="IPR015174">
    <property type="entry name" value="MIF4G-like_typ-2"/>
</dbReference>
<feature type="compositionally biased region" description="Low complexity" evidence="9">
    <location>
        <begin position="30"/>
        <end position="44"/>
    </location>
</feature>
<reference evidence="12" key="1">
    <citation type="submission" date="2022-11" db="UniProtKB">
        <authorList>
            <consortium name="WormBaseParasite"/>
        </authorList>
    </citation>
    <scope>IDENTIFICATION</scope>
</reference>
<dbReference type="PANTHER" id="PTHR12412:SF2">
    <property type="entry name" value="NUCLEAR CAP-BINDING PROTEIN SUBUNIT 1"/>
    <property type="match status" value="1"/>
</dbReference>
<dbReference type="AlphaFoldDB" id="A0A914YD83"/>
<evidence type="ECO:0000256" key="2">
    <source>
        <dbReference type="ARBA" id="ARBA00007413"/>
    </source>
</evidence>
<protein>
    <recommendedName>
        <fullName evidence="3">Nuclear cap-binding protein subunit 1</fullName>
    </recommendedName>
    <alternativeName>
        <fullName evidence="8">80 kDa nuclear cap-binding protein</fullName>
    </alternativeName>
</protein>
<dbReference type="InterPro" id="IPR003890">
    <property type="entry name" value="MIF4G-like_typ-3"/>
</dbReference>
<dbReference type="Pfam" id="PF09090">
    <property type="entry name" value="MIF4G_like_2"/>
    <property type="match status" value="1"/>
</dbReference>
<evidence type="ECO:0000259" key="10">
    <source>
        <dbReference type="SMART" id="SM00543"/>
    </source>
</evidence>
<dbReference type="Gene3D" id="1.25.40.180">
    <property type="match status" value="3"/>
</dbReference>
<keyword evidence="7" id="KW-0539">Nucleus</keyword>
<dbReference type="Pfam" id="PF02854">
    <property type="entry name" value="MIF4G"/>
    <property type="match status" value="1"/>
</dbReference>
<keyword evidence="11" id="KW-1185">Reference proteome</keyword>
<feature type="compositionally biased region" description="Low complexity" evidence="9">
    <location>
        <begin position="1"/>
        <end position="12"/>
    </location>
</feature>
<dbReference type="InterPro" id="IPR016024">
    <property type="entry name" value="ARM-type_fold"/>
</dbReference>
<proteinExistence type="inferred from homology"/>
<comment type="subcellular location">
    <subcellularLocation>
        <location evidence="1">Nucleus</location>
    </subcellularLocation>
</comment>
<dbReference type="Proteomes" id="UP000887577">
    <property type="component" value="Unplaced"/>
</dbReference>
<dbReference type="Pfam" id="PF09088">
    <property type="entry name" value="MIF4G_like"/>
    <property type="match status" value="1"/>
</dbReference>
<evidence type="ECO:0000256" key="8">
    <source>
        <dbReference type="ARBA" id="ARBA00030965"/>
    </source>
</evidence>
<keyword evidence="4" id="KW-0507">mRNA processing</keyword>
<comment type="similarity">
    <text evidence="2">Belongs to the NCBP1 family.</text>
</comment>
<keyword evidence="5" id="KW-0506">mRNA capping</keyword>